<dbReference type="NCBIfam" id="TIGR00739">
    <property type="entry name" value="yajC"/>
    <property type="match status" value="1"/>
</dbReference>
<keyword evidence="9 10" id="KW-0472">Membrane</keyword>
<comment type="caution">
    <text evidence="11">The sequence shown here is derived from an EMBL/GenBank/DDBJ whole genome shotgun (WGS) entry which is preliminary data.</text>
</comment>
<dbReference type="PANTHER" id="PTHR33909:SF1">
    <property type="entry name" value="SEC TRANSLOCON ACCESSORY COMPLEX SUBUNIT YAJC"/>
    <property type="match status" value="1"/>
</dbReference>
<comment type="subcellular location">
    <subcellularLocation>
        <location evidence="1">Cell membrane</location>
        <topology evidence="1">Single-pass membrane protein</topology>
    </subcellularLocation>
</comment>
<name>A0ABP6LIZ7_9ACTN</name>
<evidence type="ECO:0000256" key="5">
    <source>
        <dbReference type="ARBA" id="ARBA00022692"/>
    </source>
</evidence>
<keyword evidence="3" id="KW-0813">Transport</keyword>
<dbReference type="InterPro" id="IPR003849">
    <property type="entry name" value="Preprotein_translocase_YajC"/>
</dbReference>
<dbReference type="EMBL" id="BAAAVS010000057">
    <property type="protein sequence ID" value="GAA3047069.1"/>
    <property type="molecule type" value="Genomic_DNA"/>
</dbReference>
<evidence type="ECO:0000256" key="4">
    <source>
        <dbReference type="ARBA" id="ARBA00022475"/>
    </source>
</evidence>
<accession>A0ABP6LIZ7</accession>
<keyword evidence="4" id="KW-1003">Cell membrane</keyword>
<sequence>MDMEFLIPAMLVLMGVMLFMGTRKQKKQMAEMQQMQASITTGTRVQLMSGLFGTVLDANDDFLDLEIAPGVVGRWNKLAVRGVVPSDEAADTYVGAGLEIAVDDDDADAVADSAQSDDSADDK</sequence>
<keyword evidence="8" id="KW-0811">Translocation</keyword>
<feature type="transmembrane region" description="Helical" evidence="10">
    <location>
        <begin position="6"/>
        <end position="22"/>
    </location>
</feature>
<dbReference type="Proteomes" id="UP001501035">
    <property type="component" value="Unassembled WGS sequence"/>
</dbReference>
<dbReference type="SMART" id="SM01323">
    <property type="entry name" value="YajC"/>
    <property type="match status" value="1"/>
</dbReference>
<dbReference type="PANTHER" id="PTHR33909">
    <property type="entry name" value="SEC TRANSLOCON ACCESSORY COMPLEX SUBUNIT YAJC"/>
    <property type="match status" value="1"/>
</dbReference>
<evidence type="ECO:0000256" key="1">
    <source>
        <dbReference type="ARBA" id="ARBA00004162"/>
    </source>
</evidence>
<keyword evidence="5 10" id="KW-0812">Transmembrane</keyword>
<evidence type="ECO:0000256" key="6">
    <source>
        <dbReference type="ARBA" id="ARBA00022927"/>
    </source>
</evidence>
<keyword evidence="12" id="KW-1185">Reference proteome</keyword>
<evidence type="ECO:0000256" key="9">
    <source>
        <dbReference type="ARBA" id="ARBA00023136"/>
    </source>
</evidence>
<gene>
    <name evidence="11" type="ORF">GCM10010528_27890</name>
</gene>
<dbReference type="Pfam" id="PF02699">
    <property type="entry name" value="YajC"/>
    <property type="match status" value="1"/>
</dbReference>
<evidence type="ECO:0000256" key="7">
    <source>
        <dbReference type="ARBA" id="ARBA00022989"/>
    </source>
</evidence>
<keyword evidence="7 10" id="KW-1133">Transmembrane helix</keyword>
<comment type="similarity">
    <text evidence="2">Belongs to the YajC family.</text>
</comment>
<reference evidence="12" key="1">
    <citation type="journal article" date="2019" name="Int. J. Syst. Evol. Microbiol.">
        <title>The Global Catalogue of Microorganisms (GCM) 10K type strain sequencing project: providing services to taxonomists for standard genome sequencing and annotation.</title>
        <authorList>
            <consortium name="The Broad Institute Genomics Platform"/>
            <consortium name="The Broad Institute Genome Sequencing Center for Infectious Disease"/>
            <person name="Wu L."/>
            <person name="Ma J."/>
        </authorList>
    </citation>
    <scope>NUCLEOTIDE SEQUENCE [LARGE SCALE GENOMIC DNA]</scope>
    <source>
        <strain evidence="12">JCM 14234</strain>
    </source>
</reference>
<evidence type="ECO:0000256" key="2">
    <source>
        <dbReference type="ARBA" id="ARBA00006742"/>
    </source>
</evidence>
<keyword evidence="6" id="KW-0653">Protein transport</keyword>
<evidence type="ECO:0000313" key="11">
    <source>
        <dbReference type="EMBL" id="GAA3047069.1"/>
    </source>
</evidence>
<proteinExistence type="inferred from homology"/>
<evidence type="ECO:0000313" key="12">
    <source>
        <dbReference type="Proteomes" id="UP001501035"/>
    </source>
</evidence>
<organism evidence="11 12">
    <name type="scientific">Gordonia defluvii</name>
    <dbReference type="NCBI Taxonomy" id="283718"/>
    <lineage>
        <taxon>Bacteria</taxon>
        <taxon>Bacillati</taxon>
        <taxon>Actinomycetota</taxon>
        <taxon>Actinomycetes</taxon>
        <taxon>Mycobacteriales</taxon>
        <taxon>Gordoniaceae</taxon>
        <taxon>Gordonia</taxon>
    </lineage>
</organism>
<protein>
    <recommendedName>
        <fullName evidence="13">Preprotein translocase subunit YajC</fullName>
    </recommendedName>
</protein>
<evidence type="ECO:0008006" key="13">
    <source>
        <dbReference type="Google" id="ProtNLM"/>
    </source>
</evidence>
<evidence type="ECO:0000256" key="8">
    <source>
        <dbReference type="ARBA" id="ARBA00023010"/>
    </source>
</evidence>
<evidence type="ECO:0000256" key="10">
    <source>
        <dbReference type="SAM" id="Phobius"/>
    </source>
</evidence>
<evidence type="ECO:0000256" key="3">
    <source>
        <dbReference type="ARBA" id="ARBA00022448"/>
    </source>
</evidence>